<dbReference type="AlphaFoldDB" id="A0A2S9XUD9"/>
<dbReference type="PROSITE" id="PS00061">
    <property type="entry name" value="ADH_SHORT"/>
    <property type="match status" value="1"/>
</dbReference>
<comment type="caution">
    <text evidence="5">The sequence shown here is derived from an EMBL/GenBank/DDBJ whole genome shotgun (WGS) entry which is preliminary data.</text>
</comment>
<dbReference type="EMBL" id="PVNL01000135">
    <property type="protein sequence ID" value="PRP96463.1"/>
    <property type="molecule type" value="Genomic_DNA"/>
</dbReference>
<dbReference type="InterPro" id="IPR057326">
    <property type="entry name" value="KR_dom"/>
</dbReference>
<keyword evidence="2 5" id="KW-0560">Oxidoreductase</keyword>
<dbReference type="GO" id="GO:0016491">
    <property type="term" value="F:oxidoreductase activity"/>
    <property type="evidence" value="ECO:0007669"/>
    <property type="project" value="UniProtKB-KW"/>
</dbReference>
<dbReference type="SMART" id="SM00822">
    <property type="entry name" value="PKS_KR"/>
    <property type="match status" value="1"/>
</dbReference>
<dbReference type="PRINTS" id="PR00080">
    <property type="entry name" value="SDRFAMILY"/>
</dbReference>
<dbReference type="Proteomes" id="UP000238823">
    <property type="component" value="Unassembled WGS sequence"/>
</dbReference>
<evidence type="ECO:0000256" key="2">
    <source>
        <dbReference type="ARBA" id="ARBA00023002"/>
    </source>
</evidence>
<protein>
    <submittedName>
        <fullName evidence="5">Putative oxidoreductase</fullName>
        <ecNumber evidence="5">1.-.-.-</ecNumber>
    </submittedName>
</protein>
<name>A0A2S9XUD9_9BACT</name>
<organism evidence="5 6">
    <name type="scientific">Enhygromyxa salina</name>
    <dbReference type="NCBI Taxonomy" id="215803"/>
    <lineage>
        <taxon>Bacteria</taxon>
        <taxon>Pseudomonadati</taxon>
        <taxon>Myxococcota</taxon>
        <taxon>Polyangia</taxon>
        <taxon>Nannocystales</taxon>
        <taxon>Nannocystaceae</taxon>
        <taxon>Enhygromyxa</taxon>
    </lineage>
</organism>
<sequence>MIHRSALITGASSGIGAALAKYYAAAGTQVLLVARRESALRELADMIEASGGAAQIEVLDVSDPERTQARIRELDRTLSFDLVVANAGIGGSKWGGKLDWTDCKPIIDVNVCGALATLTGALPGMIERDAGHLVGISSVAQYRGLPSSAVYCASKAFLSTFLESVRIDLHATGVSVTDVRPGFVDTPLSASLKSKPFEIGADEAARIIAKAIRRKRGVITFPTQMAAVGHMLELLPGAIYEPAVRRGRK</sequence>
<proteinExistence type="inferred from homology"/>
<dbReference type="Gene3D" id="3.40.50.720">
    <property type="entry name" value="NAD(P)-binding Rossmann-like Domain"/>
    <property type="match status" value="1"/>
</dbReference>
<dbReference type="PANTHER" id="PTHR44196:SF3">
    <property type="entry name" value="SHORT CHAIN DEHYDROGENASE FAMILY PROTEIN"/>
    <property type="match status" value="1"/>
</dbReference>
<dbReference type="InterPro" id="IPR002347">
    <property type="entry name" value="SDR_fam"/>
</dbReference>
<dbReference type="PRINTS" id="PR00081">
    <property type="entry name" value="GDHRDH"/>
</dbReference>
<dbReference type="SUPFAM" id="SSF51735">
    <property type="entry name" value="NAD(P)-binding Rossmann-fold domains"/>
    <property type="match status" value="1"/>
</dbReference>
<evidence type="ECO:0000313" key="6">
    <source>
        <dbReference type="Proteomes" id="UP000238823"/>
    </source>
</evidence>
<evidence type="ECO:0000256" key="3">
    <source>
        <dbReference type="RuleBase" id="RU000363"/>
    </source>
</evidence>
<dbReference type="EC" id="1.-.-.-" evidence="5"/>
<evidence type="ECO:0000259" key="4">
    <source>
        <dbReference type="SMART" id="SM00822"/>
    </source>
</evidence>
<feature type="domain" description="Ketoreductase" evidence="4">
    <location>
        <begin position="4"/>
        <end position="182"/>
    </location>
</feature>
<dbReference type="PANTHER" id="PTHR44196">
    <property type="entry name" value="DEHYDROGENASE/REDUCTASE SDR FAMILY MEMBER 7B"/>
    <property type="match status" value="1"/>
</dbReference>
<dbReference type="GO" id="GO:0016020">
    <property type="term" value="C:membrane"/>
    <property type="evidence" value="ECO:0007669"/>
    <property type="project" value="TreeGrafter"/>
</dbReference>
<dbReference type="InterPro" id="IPR036291">
    <property type="entry name" value="NAD(P)-bd_dom_sf"/>
</dbReference>
<dbReference type="Pfam" id="PF00106">
    <property type="entry name" value="adh_short"/>
    <property type="match status" value="1"/>
</dbReference>
<gene>
    <name evidence="5" type="ORF">ENSA7_72780</name>
</gene>
<comment type="similarity">
    <text evidence="1 3">Belongs to the short-chain dehydrogenases/reductases (SDR) family.</text>
</comment>
<reference evidence="5 6" key="1">
    <citation type="submission" date="2018-03" db="EMBL/GenBank/DDBJ databases">
        <title>Draft Genome Sequences of the Obligatory Marine Myxobacteria Enhygromyxa salina SWB007.</title>
        <authorList>
            <person name="Poehlein A."/>
            <person name="Moghaddam J.A."/>
            <person name="Harms H."/>
            <person name="Alanjari M."/>
            <person name="Koenig G.M."/>
            <person name="Daniel R."/>
            <person name="Schaeberle T.F."/>
        </authorList>
    </citation>
    <scope>NUCLEOTIDE SEQUENCE [LARGE SCALE GENOMIC DNA]</scope>
    <source>
        <strain evidence="5 6">SWB007</strain>
    </source>
</reference>
<evidence type="ECO:0000256" key="1">
    <source>
        <dbReference type="ARBA" id="ARBA00006484"/>
    </source>
</evidence>
<accession>A0A2S9XUD9</accession>
<dbReference type="InterPro" id="IPR020904">
    <property type="entry name" value="Sc_DH/Rdtase_CS"/>
</dbReference>
<evidence type="ECO:0000313" key="5">
    <source>
        <dbReference type="EMBL" id="PRP96463.1"/>
    </source>
</evidence>